<sequence length="30" mass="3150">MQQREVVIVAATRTPVGSFHGALAPLTAVE</sequence>
<feature type="non-terminal residue" evidence="1">
    <location>
        <position position="30"/>
    </location>
</feature>
<comment type="caution">
    <text evidence="1">The sequence shown here is derived from an EMBL/GenBank/DDBJ whole genome shotgun (WGS) entry which is preliminary data.</text>
</comment>
<gene>
    <name evidence="1" type="ORF">DMW51_14405</name>
</gene>
<reference evidence="1" key="2">
    <citation type="submission" date="2018-06" db="EMBL/GenBank/DDBJ databases">
        <authorList>
            <person name="Martins R.C."/>
            <person name="Perdigao-Neto L.V."/>
            <person name="Costa S.F."/>
            <person name="Levin A.S.S."/>
        </authorList>
    </citation>
    <scope>NUCLEOTIDE SEQUENCE</scope>
    <source>
        <strain evidence="1">1283</strain>
    </source>
</reference>
<proteinExistence type="predicted"/>
<keyword evidence="2" id="KW-1185">Reference proteome</keyword>
<evidence type="ECO:0000313" key="1">
    <source>
        <dbReference type="EMBL" id="PYA65870.1"/>
    </source>
</evidence>
<accession>A0ABX5NC20</accession>
<name>A0ABX5NC20_SERMA</name>
<organism evidence="1 2">
    <name type="scientific">Serratia marcescens</name>
    <dbReference type="NCBI Taxonomy" id="615"/>
    <lineage>
        <taxon>Bacteria</taxon>
        <taxon>Pseudomonadati</taxon>
        <taxon>Pseudomonadota</taxon>
        <taxon>Gammaproteobacteria</taxon>
        <taxon>Enterobacterales</taxon>
        <taxon>Yersiniaceae</taxon>
        <taxon>Serratia</taxon>
    </lineage>
</organism>
<dbReference type="Gene3D" id="3.40.47.10">
    <property type="match status" value="1"/>
</dbReference>
<dbReference type="Proteomes" id="UP000247823">
    <property type="component" value="Unassembled WGS sequence"/>
</dbReference>
<protein>
    <submittedName>
        <fullName evidence="1">Acetyl-CoA acetyltransferase</fullName>
    </submittedName>
</protein>
<dbReference type="InterPro" id="IPR016039">
    <property type="entry name" value="Thiolase-like"/>
</dbReference>
<evidence type="ECO:0000313" key="2">
    <source>
        <dbReference type="Proteomes" id="UP000247823"/>
    </source>
</evidence>
<reference evidence="1" key="1">
    <citation type="submission" date="2018-06" db="EMBL/GenBank/DDBJ databases">
        <title>Serratia marcescens genome sequencing and assembly.</title>
        <authorList>
            <person name="Martins R.C.R."/>
            <person name="Perdigao-Neto L.V."/>
            <person name="Costa S.F."/>
            <person name="Levin A.S.S."/>
        </authorList>
    </citation>
    <scope>NUCLEOTIDE SEQUENCE</scope>
    <source>
        <strain evidence="1">1283</strain>
    </source>
</reference>
<dbReference type="EMBL" id="QJQB01000339">
    <property type="protein sequence ID" value="PYA65870.1"/>
    <property type="molecule type" value="Genomic_DNA"/>
</dbReference>